<dbReference type="Gene3D" id="2.70.70.10">
    <property type="entry name" value="Glucose Permease (Domain IIA)"/>
    <property type="match status" value="1"/>
</dbReference>
<evidence type="ECO:0000313" key="1">
    <source>
        <dbReference type="EMBL" id="KKS85062.1"/>
    </source>
</evidence>
<dbReference type="InterPro" id="IPR011055">
    <property type="entry name" value="Dup_hybrid_motif"/>
</dbReference>
<dbReference type="STRING" id="1618436.UV59_C0011G0018"/>
<dbReference type="AlphaFoldDB" id="A0A0G1CHR7"/>
<name>A0A0G1CHR7_9BACT</name>
<comment type="caution">
    <text evidence="1">The sequence shown here is derived from an EMBL/GenBank/DDBJ whole genome shotgun (WGS) entry which is preliminary data.</text>
</comment>
<gene>
    <name evidence="1" type="ORF">UV59_C0011G0018</name>
</gene>
<sequence>MPRIENWSQYRHDALHHLGLDGHIDAIPYLTLPLRKQELLDTIRYNRDPHFNKRRLYDITEGTIYSQAEQRIHGKRIHAAIDYHVPYGTPVAAPACGYAVASYQSAWLREPDGSIRTLEGRPIAFGLGYYIQIYVPEVDRYIQLGHLSDLSDVVHFSKPVLEDRDWIPTHYATPLDELTSGKLDFVSYVNHGDILGQVGYSGLRWGYDDYTLGAEQPVVIDPEVHVSYDEPHVHVEEFYRNQLTGAKTPRRCIYDIYLSKDRYPTPTRVRQMGSEPLLYLDSNELPKFADDHI</sequence>
<dbReference type="Proteomes" id="UP000034543">
    <property type="component" value="Unassembled WGS sequence"/>
</dbReference>
<dbReference type="EMBL" id="LCFB01000011">
    <property type="protein sequence ID" value="KKS85062.1"/>
    <property type="molecule type" value="Genomic_DNA"/>
</dbReference>
<accession>A0A0G1CHR7</accession>
<reference evidence="1 2" key="1">
    <citation type="journal article" date="2015" name="Nature">
        <title>rRNA introns, odd ribosomes, and small enigmatic genomes across a large radiation of phyla.</title>
        <authorList>
            <person name="Brown C.T."/>
            <person name="Hug L.A."/>
            <person name="Thomas B.C."/>
            <person name="Sharon I."/>
            <person name="Castelle C.J."/>
            <person name="Singh A."/>
            <person name="Wilkins M.J."/>
            <person name="Williams K.H."/>
            <person name="Banfield J.F."/>
        </authorList>
    </citation>
    <scope>NUCLEOTIDE SEQUENCE [LARGE SCALE GENOMIC DNA]</scope>
</reference>
<evidence type="ECO:0000313" key="2">
    <source>
        <dbReference type="Proteomes" id="UP000034543"/>
    </source>
</evidence>
<organism evidence="1 2">
    <name type="scientific">Candidatus Gottesmanbacteria bacterium GW2011_GWA1_43_11</name>
    <dbReference type="NCBI Taxonomy" id="1618436"/>
    <lineage>
        <taxon>Bacteria</taxon>
        <taxon>Candidatus Gottesmaniibacteriota</taxon>
    </lineage>
</organism>
<protein>
    <submittedName>
        <fullName evidence="1">Uncharacterized protein</fullName>
    </submittedName>
</protein>
<proteinExistence type="predicted"/>